<reference evidence="3" key="3">
    <citation type="submission" date="2018-04" db="EMBL/GenBank/DDBJ databases">
        <authorList>
            <person name="Sheh A."/>
            <person name="Shen Z."/>
            <person name="Mannion A.J."/>
            <person name="Fox J.G."/>
        </authorList>
    </citation>
    <scope>NUCLEOTIDE SEQUENCE</scope>
    <source>
        <strain evidence="3">MIT 97-6194</strain>
    </source>
</reference>
<reference evidence="3 4" key="1">
    <citation type="journal article" date="2014" name="Genome Announc.">
        <title>Draft genome sequences of eight enterohepatic helicobacter species isolated from both laboratory and wild rodents.</title>
        <authorList>
            <person name="Sheh A."/>
            <person name="Shen Z."/>
            <person name="Fox J.G."/>
        </authorList>
    </citation>
    <scope>NUCLEOTIDE SEQUENCE [LARGE SCALE GENOMIC DNA]</scope>
    <source>
        <strain evidence="3 4">MIT 97-6194</strain>
    </source>
</reference>
<comment type="caution">
    <text evidence="3">The sequence shown here is derived from an EMBL/GenBank/DDBJ whole genome shotgun (WGS) entry which is preliminary data.</text>
</comment>
<evidence type="ECO:0000313" key="4">
    <source>
        <dbReference type="Proteomes" id="UP000029714"/>
    </source>
</evidence>
<dbReference type="Proteomes" id="UP000477070">
    <property type="component" value="Unassembled WGS sequence"/>
</dbReference>
<keyword evidence="1" id="KW-0732">Signal</keyword>
<gene>
    <name evidence="2" type="ORF">DCO61_08955</name>
    <name evidence="3" type="ORF">LS64_008145</name>
</gene>
<dbReference type="EMBL" id="QBIU01000002">
    <property type="protein sequence ID" value="MWV70119.1"/>
    <property type="molecule type" value="Genomic_DNA"/>
</dbReference>
<feature type="signal peptide" evidence="1">
    <location>
        <begin position="1"/>
        <end position="21"/>
    </location>
</feature>
<keyword evidence="4" id="KW-1185">Reference proteome</keyword>
<dbReference type="AlphaFoldDB" id="A0A099B8X6"/>
<organism evidence="3 4">
    <name type="scientific">Helicobacter saguini</name>
    <dbReference type="NCBI Taxonomy" id="1548018"/>
    <lineage>
        <taxon>Bacteria</taxon>
        <taxon>Pseudomonadati</taxon>
        <taxon>Campylobacterota</taxon>
        <taxon>Epsilonproteobacteria</taxon>
        <taxon>Campylobacterales</taxon>
        <taxon>Helicobacteraceae</taxon>
        <taxon>Helicobacter</taxon>
    </lineage>
</organism>
<dbReference type="Proteomes" id="UP000029714">
    <property type="component" value="Unassembled WGS sequence"/>
</dbReference>
<evidence type="ECO:0000313" key="3">
    <source>
        <dbReference type="EMBL" id="TLD93754.1"/>
    </source>
</evidence>
<accession>A0A099B8X6</accession>
<name>A0A099B8X6_9HELI</name>
<dbReference type="OrthoDB" id="5330174at2"/>
<evidence type="ECO:0000313" key="2">
    <source>
        <dbReference type="EMBL" id="MWV70119.1"/>
    </source>
</evidence>
<sequence>MKKIATSVVLASVLSVSGLSAKANVDSMQSNTAKIEQSDANFLFNNVETSKVAILSEQEMMESIGNVWPYLIFSTLFTNALMLNAPGPNSNTYSGALWYNTLRGF</sequence>
<protein>
    <submittedName>
        <fullName evidence="3">Uncharacterized protein</fullName>
    </submittedName>
</protein>
<reference evidence="3 4" key="2">
    <citation type="journal article" date="2016" name="Infect. Immun.">
        <title>Helicobacter saguini, a Novel Helicobacter Isolated from Cotton-Top Tamarins with Ulcerative Colitis, Has Proinflammatory Properties and Induces Typhlocolitis and Dysplasia in Gnotobiotic IL-10-/- Mice.</title>
        <authorList>
            <person name="Shen Z."/>
            <person name="Mannion A."/>
            <person name="Whary M.T."/>
            <person name="Muthupalani S."/>
            <person name="Sheh A."/>
            <person name="Feng Y."/>
            <person name="Gong G."/>
            <person name="Vandamme P."/>
            <person name="Holcombe H.R."/>
            <person name="Paster B.J."/>
            <person name="Fox J.G."/>
        </authorList>
    </citation>
    <scope>NUCLEOTIDE SEQUENCE [LARGE SCALE GENOMIC DNA]</scope>
    <source>
        <strain evidence="3 4">MIT 97-6194</strain>
    </source>
</reference>
<reference evidence="2 5" key="4">
    <citation type="submission" date="2019-12" db="EMBL/GenBank/DDBJ databases">
        <title>Multi-Generational Helicobacter saguini Isolates.</title>
        <authorList>
            <person name="Mannion A."/>
            <person name="Shen Z."/>
            <person name="Fox J.G."/>
        </authorList>
    </citation>
    <scope>NUCLEOTIDE SEQUENCE [LARGE SCALE GENOMIC DNA]</scope>
    <source>
        <strain evidence="2">16-048</strain>
        <strain evidence="5">16-048 (F4)</strain>
    </source>
</reference>
<dbReference type="STRING" id="1548018.LS64_00710"/>
<dbReference type="EMBL" id="JRMP02000012">
    <property type="protein sequence ID" value="TLD93754.1"/>
    <property type="molecule type" value="Genomic_DNA"/>
</dbReference>
<proteinExistence type="predicted"/>
<evidence type="ECO:0000313" key="5">
    <source>
        <dbReference type="Proteomes" id="UP000477070"/>
    </source>
</evidence>
<dbReference type="RefSeq" id="WP_034569257.1">
    <property type="nucleotide sequence ID" value="NZ_JRMP02000012.1"/>
</dbReference>
<feature type="chain" id="PRO_5007384881" evidence="1">
    <location>
        <begin position="22"/>
        <end position="105"/>
    </location>
</feature>
<evidence type="ECO:0000256" key="1">
    <source>
        <dbReference type="SAM" id="SignalP"/>
    </source>
</evidence>